<evidence type="ECO:0000313" key="8">
    <source>
        <dbReference type="EMBL" id="GBB89818.1"/>
    </source>
</evidence>
<evidence type="ECO:0000256" key="3">
    <source>
        <dbReference type="ARBA" id="ARBA00022771"/>
    </source>
</evidence>
<evidence type="ECO:0000256" key="1">
    <source>
        <dbReference type="ARBA" id="ARBA00004123"/>
    </source>
</evidence>
<reference evidence="8 9" key="1">
    <citation type="submission" date="2017-11" db="EMBL/GenBank/DDBJ databases">
        <title>The genome of Rhizophagus clarus HR1 reveals common genetic basis of auxotrophy among arbuscular mycorrhizal fungi.</title>
        <authorList>
            <person name="Kobayashi Y."/>
        </authorList>
    </citation>
    <scope>NUCLEOTIDE SEQUENCE [LARGE SCALE GENOMIC DNA]</scope>
    <source>
        <strain evidence="8 9">HR1</strain>
    </source>
</reference>
<organism evidence="8 9">
    <name type="scientific">Rhizophagus clarus</name>
    <dbReference type="NCBI Taxonomy" id="94130"/>
    <lineage>
        <taxon>Eukaryota</taxon>
        <taxon>Fungi</taxon>
        <taxon>Fungi incertae sedis</taxon>
        <taxon>Mucoromycota</taxon>
        <taxon>Glomeromycotina</taxon>
        <taxon>Glomeromycetes</taxon>
        <taxon>Glomerales</taxon>
        <taxon>Glomeraceae</taxon>
        <taxon>Rhizophagus</taxon>
    </lineage>
</organism>
<dbReference type="SUPFAM" id="SSF53098">
    <property type="entry name" value="Ribonuclease H-like"/>
    <property type="match status" value="1"/>
</dbReference>
<evidence type="ECO:0000313" key="9">
    <source>
        <dbReference type="Proteomes" id="UP000247702"/>
    </source>
</evidence>
<feature type="region of interest" description="Disordered" evidence="6">
    <location>
        <begin position="82"/>
        <end position="108"/>
    </location>
</feature>
<keyword evidence="2" id="KW-0479">Metal-binding</keyword>
<evidence type="ECO:0000256" key="6">
    <source>
        <dbReference type="SAM" id="MobiDB-lite"/>
    </source>
</evidence>
<dbReference type="STRING" id="94130.A0A2Z6RAT3"/>
<keyword evidence="9" id="KW-1185">Reference proteome</keyword>
<sequence length="980" mass="113165">MPTPHKFRNFFSLVPNPNNKSNAKAVCIFCSSKNGGIQAAALIPGCYTTNKANLCRTHLANCVHFKEAYTSEEVEEILSQPVPEDKRKLNETNIEDDTPPPKYRKYSTSTISNTASQSTLTKWCGRPMSSKDTPTFETLMVKMCVSNGLSFSFVENEETLAVFNFIAPGLKLPSRKKLGGKLLLKTSENLQENIIKIAQSDENGLTATFDGWTNVKQENIWGVVLITSKGQPLIWDAQETSSERSRTEDVIRHIEMLMDDAQNKKKVNIKAFVSDSAGEYAAARKQLRRKYPAKIFLPCMAHQMNLVFGDIFKENAVFQRVSKEAIRITVKLVLPGDTRWNSYYFCFYSIIKTQAALKFLSAKFNPERANVIRTNGIPNIIVDKRSKKSNGKRKLPDDIADSINDLEFWATLFSLQNLLYPLCGFLNKLQRDTARLYEVVHCFAYATKIFSEYHDSTFSEKMISRMEKRWKEWEQPLLLLSIALHPSYKLKNFDHQTILAELINYKRGDDPYDNDSFNQFRGNVLDFWESTMEIGPELAKVAIYIHGICVNSASVERLCHQWVFFHTNRRNRLDHTKVLAMSKIRGDILYERQIKEVIQSDQQMRRLHIATPIAEDSNNSDKEEQNIDKEDLITIGVQWLASWNSHLEISLNNFQCSGSWYQDFLVTANLNGSLTQRLVAYMLLQKVIKFTFSKKTEKTHLTANQYLIPEKIIVLEPAEASKFSYIVGWIVYKLTKSDNATKSHPKFETIYAYLMSLNSEQVVYEQDVRSQTTNIIPGQEFLQFMYKMESLILQLFEKHKEFGPNILQYIHNSLLCNIPLLESFNILLNTSTCQKLELKDDVKNFLYERIVSTYMKSRQKSWRRFNDLIPEKGTSSLRENLKSMRNDNQIKNKYTLKKTSILKDPVLGLKQLQVWARLNGAEEEFTKIFLVSELQWLLWVFGNNVKTDKKKKNLIPLVLDHLKKETPFSKEAILKGQIFK</sequence>
<dbReference type="GO" id="GO:0008270">
    <property type="term" value="F:zinc ion binding"/>
    <property type="evidence" value="ECO:0007669"/>
    <property type="project" value="UniProtKB-KW"/>
</dbReference>
<accession>A0A2Z6RAT3</accession>
<proteinExistence type="predicted"/>
<evidence type="ECO:0000259" key="7">
    <source>
        <dbReference type="Pfam" id="PF04937"/>
    </source>
</evidence>
<dbReference type="AlphaFoldDB" id="A0A2Z6RAT3"/>
<evidence type="ECO:0000256" key="5">
    <source>
        <dbReference type="ARBA" id="ARBA00023242"/>
    </source>
</evidence>
<evidence type="ECO:0000256" key="4">
    <source>
        <dbReference type="ARBA" id="ARBA00022833"/>
    </source>
</evidence>
<feature type="domain" description="DUF659" evidence="7">
    <location>
        <begin position="173"/>
        <end position="318"/>
    </location>
</feature>
<gene>
    <name evidence="8" type="ORF">RclHR1_16630003</name>
</gene>
<keyword evidence="5" id="KW-0539">Nucleus</keyword>
<keyword evidence="3" id="KW-0863">Zinc-finger</keyword>
<dbReference type="InterPro" id="IPR012337">
    <property type="entry name" value="RNaseH-like_sf"/>
</dbReference>
<dbReference type="Proteomes" id="UP000247702">
    <property type="component" value="Unassembled WGS sequence"/>
</dbReference>
<dbReference type="Pfam" id="PF04937">
    <property type="entry name" value="DUF659"/>
    <property type="match status" value="1"/>
</dbReference>
<name>A0A2Z6RAT3_9GLOM</name>
<keyword evidence="4" id="KW-0862">Zinc</keyword>
<protein>
    <recommendedName>
        <fullName evidence="7">DUF659 domain-containing protein</fullName>
    </recommendedName>
</protein>
<comment type="subcellular location">
    <subcellularLocation>
        <location evidence="1">Nucleus</location>
    </subcellularLocation>
</comment>
<dbReference type="InterPro" id="IPR052035">
    <property type="entry name" value="ZnF_BED_domain_contain"/>
</dbReference>
<dbReference type="PANTHER" id="PTHR46481:SF10">
    <property type="entry name" value="ZINC FINGER BED DOMAIN-CONTAINING PROTEIN 39"/>
    <property type="match status" value="1"/>
</dbReference>
<evidence type="ECO:0000256" key="2">
    <source>
        <dbReference type="ARBA" id="ARBA00022723"/>
    </source>
</evidence>
<dbReference type="GO" id="GO:0005634">
    <property type="term" value="C:nucleus"/>
    <property type="evidence" value="ECO:0007669"/>
    <property type="project" value="UniProtKB-SubCell"/>
</dbReference>
<comment type="caution">
    <text evidence="8">The sequence shown here is derived from an EMBL/GenBank/DDBJ whole genome shotgun (WGS) entry which is preliminary data.</text>
</comment>
<dbReference type="EMBL" id="BEXD01000739">
    <property type="protein sequence ID" value="GBB89818.1"/>
    <property type="molecule type" value="Genomic_DNA"/>
</dbReference>
<dbReference type="PANTHER" id="PTHR46481">
    <property type="entry name" value="ZINC FINGER BED DOMAIN-CONTAINING PROTEIN 4"/>
    <property type="match status" value="1"/>
</dbReference>
<dbReference type="InterPro" id="IPR007021">
    <property type="entry name" value="DUF659"/>
</dbReference>